<dbReference type="InterPro" id="IPR036390">
    <property type="entry name" value="WH_DNA-bd_sf"/>
</dbReference>
<dbReference type="EMBL" id="JBHSQV010000162">
    <property type="protein sequence ID" value="MFC5987434.1"/>
    <property type="molecule type" value="Genomic_DNA"/>
</dbReference>
<dbReference type="Pfam" id="PF13412">
    <property type="entry name" value="HTH_24"/>
    <property type="match status" value="1"/>
</dbReference>
<evidence type="ECO:0000256" key="1">
    <source>
        <dbReference type="ARBA" id="ARBA00002486"/>
    </source>
</evidence>
<reference evidence="5" key="1">
    <citation type="journal article" date="2019" name="Int. J. Syst. Evol. Microbiol.">
        <title>The Global Catalogue of Microorganisms (GCM) 10K type strain sequencing project: providing services to taxonomists for standard genome sequencing and annotation.</title>
        <authorList>
            <consortium name="The Broad Institute Genomics Platform"/>
            <consortium name="The Broad Institute Genome Sequencing Center for Infectious Disease"/>
            <person name="Wu L."/>
            <person name="Ma J."/>
        </authorList>
    </citation>
    <scope>NUCLEOTIDE SEQUENCE [LARGE SCALE GENOMIC DNA]</scope>
    <source>
        <strain evidence="5">CCM 8749</strain>
    </source>
</reference>
<gene>
    <name evidence="4" type="ORF">ACFPXP_13575</name>
</gene>
<dbReference type="InterPro" id="IPR043129">
    <property type="entry name" value="ATPase_NBD"/>
</dbReference>
<keyword evidence="3" id="KW-0859">Xylose metabolism</keyword>
<protein>
    <submittedName>
        <fullName evidence="4">ROK family protein</fullName>
    </submittedName>
</protein>
<accession>A0ABW1IRN3</accession>
<evidence type="ECO:0000256" key="3">
    <source>
        <dbReference type="ARBA" id="ARBA00022629"/>
    </source>
</evidence>
<keyword evidence="3" id="KW-0119">Carbohydrate metabolism</keyword>
<name>A0ABW1IRN3_9BACL</name>
<keyword evidence="5" id="KW-1185">Reference proteome</keyword>
<comment type="caution">
    <text evidence="4">The sequence shown here is derived from an EMBL/GenBank/DDBJ whole genome shotgun (WGS) entry which is preliminary data.</text>
</comment>
<dbReference type="RefSeq" id="WP_379894813.1">
    <property type="nucleotide sequence ID" value="NZ_CBCSCT010000041.1"/>
</dbReference>
<dbReference type="InterPro" id="IPR000600">
    <property type="entry name" value="ROK"/>
</dbReference>
<dbReference type="Pfam" id="PF00480">
    <property type="entry name" value="ROK"/>
    <property type="match status" value="1"/>
</dbReference>
<dbReference type="SUPFAM" id="SSF53067">
    <property type="entry name" value="Actin-like ATPase domain"/>
    <property type="match status" value="1"/>
</dbReference>
<comment type="function">
    <text evidence="1">Transcriptional repressor of xylose-utilizing enzymes.</text>
</comment>
<dbReference type="InterPro" id="IPR049874">
    <property type="entry name" value="ROK_cs"/>
</dbReference>
<dbReference type="Gene3D" id="3.30.420.40">
    <property type="match status" value="2"/>
</dbReference>
<proteinExistence type="inferred from homology"/>
<evidence type="ECO:0000256" key="2">
    <source>
        <dbReference type="ARBA" id="ARBA00006479"/>
    </source>
</evidence>
<sequence>MKLTGDQHMIKRINKAIVLDIIKQDAPLSRAEISVKSGLNKATVSSLVAELIDEHLVFETGLGESSGGRKPIMLLFNEKAGYAIGMDLGIEYLLTVVTDLSGQVVQQYETRLKDKSPDSVIAQILEVYEHTAQNLPPSPYGLIGLGIGAPGIVDSEGTILSAPHLRWKKVPLQKRLAEAIPKPVLVDNEANTGALGEYRFGIGRQSSNLIFISVGRGIGTGIILNGQLYRGVTGFSGEMGHTTIRENGQPCPCGNQGCWELYASESALLEHAAQHWPNETVTVPLLLQKAEAGDDEAVQCLQQFGRDLGIGLVNIVNTFNPEKIIIGKQIAAAGKWIHPSLKQVVKSRSLSSHYNDVNIEYSALETKASAIGAASLAVQQFFMQAS</sequence>
<dbReference type="Proteomes" id="UP001596250">
    <property type="component" value="Unassembled WGS sequence"/>
</dbReference>
<dbReference type="PROSITE" id="PS01125">
    <property type="entry name" value="ROK"/>
    <property type="match status" value="1"/>
</dbReference>
<evidence type="ECO:0000313" key="5">
    <source>
        <dbReference type="Proteomes" id="UP001596250"/>
    </source>
</evidence>
<evidence type="ECO:0000313" key="4">
    <source>
        <dbReference type="EMBL" id="MFC5987434.1"/>
    </source>
</evidence>
<dbReference type="InterPro" id="IPR036388">
    <property type="entry name" value="WH-like_DNA-bd_sf"/>
</dbReference>
<dbReference type="SUPFAM" id="SSF46785">
    <property type="entry name" value="Winged helix' DNA-binding domain"/>
    <property type="match status" value="1"/>
</dbReference>
<dbReference type="Gene3D" id="1.10.10.10">
    <property type="entry name" value="Winged helix-like DNA-binding domain superfamily/Winged helix DNA-binding domain"/>
    <property type="match status" value="1"/>
</dbReference>
<comment type="similarity">
    <text evidence="2">Belongs to the ROK (NagC/XylR) family.</text>
</comment>
<dbReference type="PANTHER" id="PTHR18964:SF149">
    <property type="entry name" value="BIFUNCTIONAL UDP-N-ACETYLGLUCOSAMINE 2-EPIMERASE_N-ACETYLMANNOSAMINE KINASE"/>
    <property type="match status" value="1"/>
</dbReference>
<dbReference type="PANTHER" id="PTHR18964">
    <property type="entry name" value="ROK (REPRESSOR, ORF, KINASE) FAMILY"/>
    <property type="match status" value="1"/>
</dbReference>
<dbReference type="CDD" id="cd24076">
    <property type="entry name" value="ASKHA_ATPase_ROK_BsXylR-like"/>
    <property type="match status" value="1"/>
</dbReference>
<organism evidence="4 5">
    <name type="scientific">Marinicrinis lubricantis</name>
    <dbReference type="NCBI Taxonomy" id="2086470"/>
    <lineage>
        <taxon>Bacteria</taxon>
        <taxon>Bacillati</taxon>
        <taxon>Bacillota</taxon>
        <taxon>Bacilli</taxon>
        <taxon>Bacillales</taxon>
        <taxon>Paenibacillaceae</taxon>
    </lineage>
</organism>